<protein>
    <recommendedName>
        <fullName evidence="3">NYN domain-containing protein</fullName>
    </recommendedName>
</protein>
<name>A0ABY0Z056_9PSED</name>
<evidence type="ECO:0008006" key="3">
    <source>
        <dbReference type="Google" id="ProtNLM"/>
    </source>
</evidence>
<organism evidence="1 2">
    <name type="scientific">Pseudomonas kilonensis</name>
    <dbReference type="NCBI Taxonomy" id="132476"/>
    <lineage>
        <taxon>Bacteria</taxon>
        <taxon>Pseudomonadati</taxon>
        <taxon>Pseudomonadota</taxon>
        <taxon>Gammaproteobacteria</taxon>
        <taxon>Pseudomonadales</taxon>
        <taxon>Pseudomonadaceae</taxon>
        <taxon>Pseudomonas</taxon>
    </lineage>
</organism>
<proteinExistence type="predicted"/>
<accession>A0ABY0Z056</accession>
<comment type="caution">
    <text evidence="1">The sequence shown here is derived from an EMBL/GenBank/DDBJ whole genome shotgun (WGS) entry which is preliminary data.</text>
</comment>
<dbReference type="RefSeq" id="WP_235862384.1">
    <property type="nucleotide sequence ID" value="NZ_FNTT01000002.1"/>
</dbReference>
<keyword evidence="2" id="KW-1185">Reference proteome</keyword>
<dbReference type="Proteomes" id="UP000183915">
    <property type="component" value="Unassembled WGS sequence"/>
</dbReference>
<sequence length="65" mass="7671">MKRTAVLIDGGFFFQRVMFFGRKYFSKELLLSAEQISQIIKKLVKLHIMKMPSLLLLVIWNLILD</sequence>
<reference evidence="1 2" key="1">
    <citation type="submission" date="2016-10" db="EMBL/GenBank/DDBJ databases">
        <authorList>
            <person name="Varghese N."/>
            <person name="Submissions S."/>
        </authorList>
    </citation>
    <scope>NUCLEOTIDE SEQUENCE [LARGE SCALE GENOMIC DNA]</scope>
    <source>
        <strain evidence="1 2">BS3780</strain>
    </source>
</reference>
<dbReference type="EMBL" id="FNTT01000002">
    <property type="protein sequence ID" value="SEE15283.1"/>
    <property type="molecule type" value="Genomic_DNA"/>
</dbReference>
<gene>
    <name evidence="1" type="ORF">SAMN04490188_2792</name>
</gene>
<evidence type="ECO:0000313" key="1">
    <source>
        <dbReference type="EMBL" id="SEE15283.1"/>
    </source>
</evidence>
<evidence type="ECO:0000313" key="2">
    <source>
        <dbReference type="Proteomes" id="UP000183915"/>
    </source>
</evidence>